<dbReference type="SUPFAM" id="SSF49464">
    <property type="entry name" value="Carboxypeptidase regulatory domain-like"/>
    <property type="match status" value="1"/>
</dbReference>
<dbReference type="InterPro" id="IPR000531">
    <property type="entry name" value="Beta-barrel_TonB"/>
</dbReference>
<dbReference type="PROSITE" id="PS52016">
    <property type="entry name" value="TONB_DEPENDENT_REC_3"/>
    <property type="match status" value="1"/>
</dbReference>
<feature type="domain" description="TonB-dependent receptor-like beta-barrel" evidence="13">
    <location>
        <begin position="523"/>
        <end position="767"/>
    </location>
</feature>
<dbReference type="Pfam" id="PF13715">
    <property type="entry name" value="CarbopepD_reg_2"/>
    <property type="match status" value="1"/>
</dbReference>
<evidence type="ECO:0000259" key="13">
    <source>
        <dbReference type="Pfam" id="PF00593"/>
    </source>
</evidence>
<comment type="subcellular location">
    <subcellularLocation>
        <location evidence="1 10">Cell outer membrane</location>
        <topology evidence="1 10">Multi-pass membrane protein</topology>
    </subcellularLocation>
</comment>
<keyword evidence="16" id="KW-1185">Reference proteome</keyword>
<dbReference type="PANTHER" id="PTHR30069:SF29">
    <property type="entry name" value="HEMOGLOBIN AND HEMOGLOBIN-HAPTOGLOBIN-BINDING PROTEIN 1-RELATED"/>
    <property type="match status" value="1"/>
</dbReference>
<accession>A0ABQ3BRJ4</accession>
<evidence type="ECO:0000256" key="11">
    <source>
        <dbReference type="RuleBase" id="RU003357"/>
    </source>
</evidence>
<evidence type="ECO:0000313" key="16">
    <source>
        <dbReference type="Proteomes" id="UP000615593"/>
    </source>
</evidence>
<evidence type="ECO:0000256" key="4">
    <source>
        <dbReference type="ARBA" id="ARBA00022692"/>
    </source>
</evidence>
<keyword evidence="6 11" id="KW-0798">TonB box</keyword>
<evidence type="ECO:0000256" key="12">
    <source>
        <dbReference type="SAM" id="SignalP"/>
    </source>
</evidence>
<dbReference type="InterPro" id="IPR037066">
    <property type="entry name" value="Plug_dom_sf"/>
</dbReference>
<dbReference type="InterPro" id="IPR012910">
    <property type="entry name" value="Plug_dom"/>
</dbReference>
<proteinExistence type="inferred from homology"/>
<keyword evidence="8 15" id="KW-0675">Receptor</keyword>
<dbReference type="Proteomes" id="UP000615593">
    <property type="component" value="Unassembled WGS sequence"/>
</dbReference>
<dbReference type="PANTHER" id="PTHR30069">
    <property type="entry name" value="TONB-DEPENDENT OUTER MEMBRANE RECEPTOR"/>
    <property type="match status" value="1"/>
</dbReference>
<evidence type="ECO:0000256" key="1">
    <source>
        <dbReference type="ARBA" id="ARBA00004571"/>
    </source>
</evidence>
<comment type="caution">
    <text evidence="15">The sequence shown here is derived from an EMBL/GenBank/DDBJ whole genome shotgun (WGS) entry which is preliminary data.</text>
</comment>
<dbReference type="InterPro" id="IPR008969">
    <property type="entry name" value="CarboxyPept-like_regulatory"/>
</dbReference>
<evidence type="ECO:0000256" key="7">
    <source>
        <dbReference type="ARBA" id="ARBA00023136"/>
    </source>
</evidence>
<evidence type="ECO:0000256" key="2">
    <source>
        <dbReference type="ARBA" id="ARBA00022448"/>
    </source>
</evidence>
<protein>
    <submittedName>
        <fullName evidence="15">TonB-dependent receptor</fullName>
    </submittedName>
</protein>
<dbReference type="SUPFAM" id="SSF56935">
    <property type="entry name" value="Porins"/>
    <property type="match status" value="1"/>
</dbReference>
<dbReference type="Gene3D" id="2.170.130.10">
    <property type="entry name" value="TonB-dependent receptor, plug domain"/>
    <property type="match status" value="1"/>
</dbReference>
<feature type="signal peptide" evidence="12">
    <location>
        <begin position="1"/>
        <end position="21"/>
    </location>
</feature>
<keyword evidence="5 12" id="KW-0732">Signal</keyword>
<dbReference type="EMBL" id="BMWY01000004">
    <property type="protein sequence ID" value="GGZ55294.1"/>
    <property type="molecule type" value="Genomic_DNA"/>
</dbReference>
<keyword evidence="7 10" id="KW-0472">Membrane</keyword>
<dbReference type="GeneID" id="94369272"/>
<dbReference type="Gene3D" id="2.60.40.1120">
    <property type="entry name" value="Carboxypeptidase-like, regulatory domain"/>
    <property type="match status" value="1"/>
</dbReference>
<dbReference type="InterPro" id="IPR036942">
    <property type="entry name" value="Beta-barrel_TonB_sf"/>
</dbReference>
<evidence type="ECO:0000256" key="6">
    <source>
        <dbReference type="ARBA" id="ARBA00023077"/>
    </source>
</evidence>
<feature type="chain" id="PRO_5045198073" evidence="12">
    <location>
        <begin position="22"/>
        <end position="794"/>
    </location>
</feature>
<feature type="domain" description="TonB-dependent receptor plug" evidence="14">
    <location>
        <begin position="125"/>
        <end position="228"/>
    </location>
</feature>
<dbReference type="Pfam" id="PF00593">
    <property type="entry name" value="TonB_dep_Rec_b-barrel"/>
    <property type="match status" value="1"/>
</dbReference>
<organism evidence="15 16">
    <name type="scientific">Mesonia mobilis</name>
    <dbReference type="NCBI Taxonomy" id="369791"/>
    <lineage>
        <taxon>Bacteria</taxon>
        <taxon>Pseudomonadati</taxon>
        <taxon>Bacteroidota</taxon>
        <taxon>Flavobacteriia</taxon>
        <taxon>Flavobacteriales</taxon>
        <taxon>Flavobacteriaceae</taxon>
        <taxon>Mesonia</taxon>
    </lineage>
</organism>
<evidence type="ECO:0000256" key="3">
    <source>
        <dbReference type="ARBA" id="ARBA00022452"/>
    </source>
</evidence>
<keyword evidence="3 10" id="KW-1134">Transmembrane beta strand</keyword>
<evidence type="ECO:0000256" key="8">
    <source>
        <dbReference type="ARBA" id="ARBA00023170"/>
    </source>
</evidence>
<keyword evidence="4 10" id="KW-0812">Transmembrane</keyword>
<gene>
    <name evidence="15" type="ORF">GCM10008088_16080</name>
</gene>
<evidence type="ECO:0000256" key="5">
    <source>
        <dbReference type="ARBA" id="ARBA00022729"/>
    </source>
</evidence>
<evidence type="ECO:0000259" key="14">
    <source>
        <dbReference type="Pfam" id="PF07715"/>
    </source>
</evidence>
<evidence type="ECO:0000313" key="15">
    <source>
        <dbReference type="EMBL" id="GGZ55294.1"/>
    </source>
</evidence>
<evidence type="ECO:0000256" key="9">
    <source>
        <dbReference type="ARBA" id="ARBA00023237"/>
    </source>
</evidence>
<sequence>MRGLVFLFTALSIFSTALLSAQSTNSAVISGQVTSASGNDLEGVNVILESEFKGTTTDVNGSFQLNDISEGTHKLIVSYLGYQTQVKEISINNAEKLEINFVLEESSAELEEVELTGKSEIRKINEQAYAVTSISTKSLLNSTADAQQVLDRVPGVRILQEGGLGSNYTFSLNGFKGNQVKFFLNGIPMDSFGSSFNLGNIPVNSIERVDVYNGVVPVWLGTDALGGAVNIITNQKNDYLDVSYSFGSFNTHKASLNGAYTNNKSGFTVRGNLNYNYSDNNYDVLAEIRDANGNLLEDNVEVERFHDQYQSATAQVETGFVETSFADQLLLGLIVSGDDDEVQTGATMRTVYGAVEVESESVIPTLKYKKQNLFFEGFDASLNASYNITQTRNIDTLTGVRYNWYGETFETNSENNGEQGLANLLEQDDNEFNSQLNLSYLFNEKHSLSFNHAFQHFKRDEFDEVNLSVNEYYLPKSLAKNVFGLSYKYKISKDWTASVFGKAYALNVKTSEQETNNVESTIPVSVDYSDFGYGMATSYFLLKNLQLKASYEKAFRLPTAGEFFGDGLVVLANPNLKPEQSDNFNFGINFNKDLNRNNHIEVGSTFIYRNAKNLIYNIVSVSSPTSRSGNLAETKALGVQGTFAYRWKDIFNLSANITYQDITDEADLIYNDFSGYTENLNKGARVPNTPYLFGGATAGFNFKNVGGDDTNLFFNYYYRFTQEYFLTSDRFGSIDTKAIIPQQSSHSAEIGYSIKKGKYNVSVEARNFTDEASYDKFRLQKPGRAFYLKLRYNL</sequence>
<keyword evidence="2 10" id="KW-0813">Transport</keyword>
<reference evidence="16" key="1">
    <citation type="journal article" date="2019" name="Int. J. Syst. Evol. Microbiol.">
        <title>The Global Catalogue of Microorganisms (GCM) 10K type strain sequencing project: providing services to taxonomists for standard genome sequencing and annotation.</title>
        <authorList>
            <consortium name="The Broad Institute Genomics Platform"/>
            <consortium name="The Broad Institute Genome Sequencing Center for Infectious Disease"/>
            <person name="Wu L."/>
            <person name="Ma J."/>
        </authorList>
    </citation>
    <scope>NUCLEOTIDE SEQUENCE [LARGE SCALE GENOMIC DNA]</scope>
    <source>
        <strain evidence="16">KCTC 12708</strain>
    </source>
</reference>
<evidence type="ECO:0000256" key="10">
    <source>
        <dbReference type="PROSITE-ProRule" id="PRU01360"/>
    </source>
</evidence>
<name>A0ABQ3BRJ4_9FLAO</name>
<dbReference type="Pfam" id="PF07715">
    <property type="entry name" value="Plug"/>
    <property type="match status" value="1"/>
</dbReference>
<dbReference type="InterPro" id="IPR039426">
    <property type="entry name" value="TonB-dep_rcpt-like"/>
</dbReference>
<dbReference type="RefSeq" id="WP_205618357.1">
    <property type="nucleotide sequence ID" value="NZ_BMWY01000004.1"/>
</dbReference>
<dbReference type="Gene3D" id="2.40.170.20">
    <property type="entry name" value="TonB-dependent receptor, beta-barrel domain"/>
    <property type="match status" value="1"/>
</dbReference>
<keyword evidence="9 10" id="KW-0998">Cell outer membrane</keyword>
<comment type="similarity">
    <text evidence="10 11">Belongs to the TonB-dependent receptor family.</text>
</comment>